<evidence type="ECO:0000313" key="5">
    <source>
        <dbReference type="Proteomes" id="UP001500962"/>
    </source>
</evidence>
<dbReference type="GeneID" id="71761429"/>
<dbReference type="RefSeq" id="WP_244704891.1">
    <property type="nucleotide sequence ID" value="NZ_BAAADN010000041.1"/>
</dbReference>
<gene>
    <name evidence="2" type="ORF">GCM10008985_26580</name>
    <name evidence="3" type="ORF">MUK72_06235</name>
</gene>
<organism evidence="2 5">
    <name type="scientific">Halococcus dombrowskii</name>
    <dbReference type="NCBI Taxonomy" id="179637"/>
    <lineage>
        <taxon>Archaea</taxon>
        <taxon>Methanobacteriati</taxon>
        <taxon>Methanobacteriota</taxon>
        <taxon>Stenosarchaea group</taxon>
        <taxon>Halobacteria</taxon>
        <taxon>Halobacteriales</taxon>
        <taxon>Halococcaceae</taxon>
        <taxon>Halococcus</taxon>
    </lineage>
</organism>
<reference evidence="2" key="3">
    <citation type="submission" date="2023-12" db="EMBL/GenBank/DDBJ databases">
        <authorList>
            <person name="Sun Q."/>
            <person name="Inoue M."/>
        </authorList>
    </citation>
    <scope>NUCLEOTIDE SEQUENCE</scope>
    <source>
        <strain evidence="2">JCM 12289</strain>
    </source>
</reference>
<dbReference type="Proteomes" id="UP001500962">
    <property type="component" value="Unassembled WGS sequence"/>
</dbReference>
<dbReference type="PANTHER" id="PTHR34849:SF1">
    <property type="entry name" value="SLR0770 PROTEIN"/>
    <property type="match status" value="1"/>
</dbReference>
<evidence type="ECO:0000313" key="3">
    <source>
        <dbReference type="EMBL" id="UOO96301.1"/>
    </source>
</evidence>
<feature type="region of interest" description="Disordered" evidence="1">
    <location>
        <begin position="71"/>
        <end position="102"/>
    </location>
</feature>
<keyword evidence="4" id="KW-1185">Reference proteome</keyword>
<dbReference type="AlphaFoldDB" id="A0AAV3SHZ3"/>
<dbReference type="EMBL" id="BAAADN010000041">
    <property type="protein sequence ID" value="GAA0468228.1"/>
    <property type="molecule type" value="Genomic_DNA"/>
</dbReference>
<dbReference type="Proteomes" id="UP000830542">
    <property type="component" value="Chromosome"/>
</dbReference>
<accession>A0AAV3SHZ3</accession>
<dbReference type="SUPFAM" id="SSF46689">
    <property type="entry name" value="Homeodomain-like"/>
    <property type="match status" value="1"/>
</dbReference>
<sequence length="102" mass="11691">MTTIVSDDAVRSGDPRIEGTRITVVDLKRRVIDAGESAHVVAGEYDVPIADVFHALAYYYDHRERFREREREAATARRDGERRTRELLEYGDHSEEAGKRAD</sequence>
<dbReference type="InterPro" id="IPR009057">
    <property type="entry name" value="Homeodomain-like_sf"/>
</dbReference>
<evidence type="ECO:0000256" key="1">
    <source>
        <dbReference type="SAM" id="MobiDB-lite"/>
    </source>
</evidence>
<dbReference type="Pfam" id="PF04255">
    <property type="entry name" value="DUF433"/>
    <property type="match status" value="1"/>
</dbReference>
<dbReference type="PANTHER" id="PTHR34849">
    <property type="entry name" value="SSL5025 PROTEIN"/>
    <property type="match status" value="1"/>
</dbReference>
<name>A0AAV3SHZ3_HALDO</name>
<proteinExistence type="predicted"/>
<reference evidence="2" key="1">
    <citation type="journal article" date="2014" name="Int. J. Syst. Evol. Microbiol.">
        <title>Complete genome sequence of Corynebacterium casei LMG S-19264T (=DSM 44701T), isolated from a smear-ripened cheese.</title>
        <authorList>
            <consortium name="US DOE Joint Genome Institute (JGI-PGF)"/>
            <person name="Walter F."/>
            <person name="Albersmeier A."/>
            <person name="Kalinowski J."/>
            <person name="Ruckert C."/>
        </authorList>
    </citation>
    <scope>NUCLEOTIDE SEQUENCE</scope>
    <source>
        <strain evidence="2">JCM 12289</strain>
    </source>
</reference>
<evidence type="ECO:0000313" key="2">
    <source>
        <dbReference type="EMBL" id="GAA0468228.1"/>
    </source>
</evidence>
<evidence type="ECO:0000313" key="4">
    <source>
        <dbReference type="Proteomes" id="UP000830542"/>
    </source>
</evidence>
<reference evidence="3" key="2">
    <citation type="submission" date="2022-04" db="EMBL/GenBank/DDBJ databases">
        <title>Sequencing and genomic assembly of Halococcus dombrowskii.</title>
        <authorList>
            <person name="Lim S.W."/>
            <person name="MacLea K.S."/>
        </authorList>
    </citation>
    <scope>NUCLEOTIDE SEQUENCE</scope>
    <source>
        <strain evidence="3">H4</strain>
    </source>
</reference>
<protein>
    <submittedName>
        <fullName evidence="3">DUF433 domain-containing protein</fullName>
    </submittedName>
</protein>
<dbReference type="EMBL" id="CP095005">
    <property type="protein sequence ID" value="UOO96301.1"/>
    <property type="molecule type" value="Genomic_DNA"/>
</dbReference>
<dbReference type="InterPro" id="IPR007367">
    <property type="entry name" value="DUF433"/>
</dbReference>
<dbReference type="KEGG" id="hdo:MUK72_06235"/>
<dbReference type="Gene3D" id="1.10.10.10">
    <property type="entry name" value="Winged helix-like DNA-binding domain superfamily/Winged helix DNA-binding domain"/>
    <property type="match status" value="1"/>
</dbReference>
<dbReference type="InterPro" id="IPR036388">
    <property type="entry name" value="WH-like_DNA-bd_sf"/>
</dbReference>